<name>A0A6A6HHI4_VIRVR</name>
<dbReference type="InterPro" id="IPR045886">
    <property type="entry name" value="ThiF/MoeB/HesA"/>
</dbReference>
<dbReference type="Pfam" id="PF00581">
    <property type="entry name" value="Rhodanese"/>
    <property type="match status" value="1"/>
</dbReference>
<keyword evidence="12 14" id="KW-0511">Multifunctional enzyme</keyword>
<keyword evidence="9 14" id="KW-0862">Zinc</keyword>
<dbReference type="SUPFAM" id="SSF69572">
    <property type="entry name" value="Activating enzymes of the ubiquitin-like proteins"/>
    <property type="match status" value="1"/>
</dbReference>
<evidence type="ECO:0000256" key="5">
    <source>
        <dbReference type="ARBA" id="ARBA00022695"/>
    </source>
</evidence>
<dbReference type="InterPro" id="IPR001763">
    <property type="entry name" value="Rhodanese-like_dom"/>
</dbReference>
<dbReference type="GO" id="GO:0002143">
    <property type="term" value="P:tRNA wobble position uridine thiolation"/>
    <property type="evidence" value="ECO:0007669"/>
    <property type="project" value="InterPro"/>
</dbReference>
<comment type="function">
    <text evidence="13">Plays a central role in 2-thiolation of mcm(5)S(2)U at tRNA wobble positions of cytosolic tRNA(Lys), tRNA(Glu) and tRNA(Gln). Also essential during biosynthesis of the molybdenum cofactor. Acts by mediating the C-terminal thiocarboxylation of sulfur carriers urm1 and mocs2a. Its N-terminus first activates urm1 and mocs2a as acyl-adenylates (-COAMP), then the persulfide sulfur on the catalytic cysteine is transferred to urm1 and mocs2a to form thiocarboxylation (-COSH) of their C-terminus. The reaction probably involves hydrogen sulfide that is generated from the persulfide intermediate and that acts as a nucleophile towards urm1 and mocs2a. Subsequently, a transient disulfide bond is formed. Does not use thiosulfate as sulfur donor; nfs1 probably acting as a sulfur donor for thiocarboxylation reactions.</text>
</comment>
<feature type="binding site" evidence="14">
    <location>
        <begin position="226"/>
        <end position="227"/>
    </location>
    <ligand>
        <name>ATP</name>
        <dbReference type="ChEBI" id="CHEBI:30616"/>
    </ligand>
</feature>
<evidence type="ECO:0000256" key="9">
    <source>
        <dbReference type="ARBA" id="ARBA00022833"/>
    </source>
</evidence>
<keyword evidence="15" id="KW-0175">Coiled coil</keyword>
<evidence type="ECO:0000256" key="2">
    <source>
        <dbReference type="ARBA" id="ARBA00022490"/>
    </source>
</evidence>
<keyword evidence="19" id="KW-1185">Reference proteome</keyword>
<feature type="binding site" evidence="14">
    <location>
        <position position="158"/>
    </location>
    <ligand>
        <name>ATP</name>
        <dbReference type="ChEBI" id="CHEBI:30616"/>
    </ligand>
</feature>
<dbReference type="InterPro" id="IPR035985">
    <property type="entry name" value="Ubiquitin-activating_enz"/>
</dbReference>
<comment type="catalytic activity">
    <reaction evidence="14">
        <text>[molybdopterin-synthase sulfur-carrier protein]-C-terminal Gly-Gly-AMP + S-sulfanyl-L-cysteinyl-[cysteine desulfurase] + AH2 = [molybdopterin-synthase sulfur-carrier protein]-C-terminal-Gly-aminoethanethioate + L-cysteinyl-[cysteine desulfurase] + A + AMP + 2 H(+)</text>
        <dbReference type="Rhea" id="RHEA:48612"/>
        <dbReference type="Rhea" id="RHEA-COMP:12157"/>
        <dbReference type="Rhea" id="RHEA-COMP:12158"/>
        <dbReference type="Rhea" id="RHEA-COMP:12159"/>
        <dbReference type="Rhea" id="RHEA-COMP:19907"/>
        <dbReference type="ChEBI" id="CHEBI:13193"/>
        <dbReference type="ChEBI" id="CHEBI:15378"/>
        <dbReference type="ChEBI" id="CHEBI:17499"/>
        <dbReference type="ChEBI" id="CHEBI:29950"/>
        <dbReference type="ChEBI" id="CHEBI:61963"/>
        <dbReference type="ChEBI" id="CHEBI:90618"/>
        <dbReference type="ChEBI" id="CHEBI:232372"/>
        <dbReference type="ChEBI" id="CHEBI:456215"/>
        <dbReference type="EC" id="2.8.1.11"/>
    </reaction>
</comment>
<keyword evidence="10 14" id="KW-0067">ATP-binding</keyword>
<dbReference type="InterPro" id="IPR028885">
    <property type="entry name" value="MOCS3/Uba4"/>
</dbReference>
<evidence type="ECO:0000256" key="14">
    <source>
        <dbReference type="HAMAP-Rule" id="MF_03049"/>
    </source>
</evidence>
<dbReference type="UniPathway" id="UPA00344"/>
<evidence type="ECO:0000256" key="12">
    <source>
        <dbReference type="ARBA" id="ARBA00023268"/>
    </source>
</evidence>
<evidence type="ECO:0000256" key="7">
    <source>
        <dbReference type="ARBA" id="ARBA00022741"/>
    </source>
</evidence>
<feature type="binding site" evidence="14">
    <location>
        <begin position="165"/>
        <end position="169"/>
    </location>
    <ligand>
        <name>ATP</name>
        <dbReference type="ChEBI" id="CHEBI:30616"/>
    </ligand>
</feature>
<dbReference type="Gene3D" id="3.40.50.720">
    <property type="entry name" value="NAD(P)-binding Rossmann-like Domain"/>
    <property type="match status" value="1"/>
</dbReference>
<protein>
    <recommendedName>
        <fullName evidence="14">Adenylyltransferase and sulfurtransferase uba4</fullName>
    </recommendedName>
    <alternativeName>
        <fullName evidence="14">Common component for nitrate reductase and xanthine dehydrogenase protein F</fullName>
    </alternativeName>
    <alternativeName>
        <fullName evidence="14">Ubiquitin-like protein activator 4</fullName>
    </alternativeName>
    <domain>
        <recommendedName>
            <fullName evidence="14">Molybdopterin-synthase adenylyltransferase</fullName>
            <ecNumber evidence="14">2.7.7.80</ecNumber>
        </recommendedName>
        <alternativeName>
            <fullName evidence="14">Adenylyltransferase uba4</fullName>
        </alternativeName>
        <alternativeName>
            <fullName evidence="14">Sulfur carrier protein MOCS2A adenylyltransferase</fullName>
        </alternativeName>
    </domain>
    <domain>
        <recommendedName>
            <fullName evidence="14">Molybdopterin-synthase sulfurtransferase</fullName>
            <ecNumber evidence="14">2.8.1.11</ecNumber>
        </recommendedName>
        <alternativeName>
            <fullName evidence="14">Sulfurtransferase uba4</fullName>
        </alternativeName>
        <alternativeName>
            <fullName evidence="14">Sulfur carrier protein MOCS2A sulfurtransferase</fullName>
        </alternativeName>
    </domain>
</protein>
<dbReference type="GO" id="GO:0032447">
    <property type="term" value="P:protein urmylation"/>
    <property type="evidence" value="ECO:0007669"/>
    <property type="project" value="TreeGrafter"/>
</dbReference>
<evidence type="ECO:0000313" key="19">
    <source>
        <dbReference type="Proteomes" id="UP000800092"/>
    </source>
</evidence>
<dbReference type="InterPro" id="IPR000594">
    <property type="entry name" value="ThiF_NAD_FAD-bd"/>
</dbReference>
<keyword evidence="6 14" id="KW-0479">Metal-binding</keyword>
<evidence type="ECO:0000259" key="17">
    <source>
        <dbReference type="PROSITE" id="PS50206"/>
    </source>
</evidence>
<dbReference type="GO" id="GO:0005829">
    <property type="term" value="C:cytosol"/>
    <property type="evidence" value="ECO:0007669"/>
    <property type="project" value="UniProtKB-SubCell"/>
</dbReference>
<dbReference type="SMART" id="SM00450">
    <property type="entry name" value="RHOD"/>
    <property type="match status" value="1"/>
</dbReference>
<feature type="active site" description="Glycyl thioester intermediate; for adenylyltransferase activity" evidence="14">
    <location>
        <position position="292"/>
    </location>
</feature>
<feature type="binding site" evidence="14">
    <location>
        <position position="275"/>
    </location>
    <ligand>
        <name>Zn(2+)</name>
        <dbReference type="ChEBI" id="CHEBI:29105"/>
    </ligand>
</feature>
<evidence type="ECO:0000256" key="6">
    <source>
        <dbReference type="ARBA" id="ARBA00022723"/>
    </source>
</evidence>
<gene>
    <name evidence="14" type="primary">uba4</name>
    <name evidence="14" type="synonym">cnxF</name>
    <name evidence="18" type="ORF">EV356DRAFT_574147</name>
</gene>
<dbReference type="UniPathway" id="UPA00988"/>
<dbReference type="PROSITE" id="PS50206">
    <property type="entry name" value="RHODANESE_3"/>
    <property type="match status" value="1"/>
</dbReference>
<proteinExistence type="inferred from homology"/>
<feature type="binding site" evidence="14">
    <location>
        <position position="396"/>
    </location>
    <ligand>
        <name>Zn(2+)</name>
        <dbReference type="ChEBI" id="CHEBI:29105"/>
    </ligand>
</feature>
<comment type="similarity">
    <text evidence="14">In the N-terminal section; belongs to the HesA/MoeB/ThiF family. UBA4 subfamily.</text>
</comment>
<dbReference type="EC" id="2.8.1.11" evidence="14"/>
<dbReference type="GO" id="GO:0005524">
    <property type="term" value="F:ATP binding"/>
    <property type="evidence" value="ECO:0007669"/>
    <property type="project" value="UniProtKB-KW"/>
</dbReference>
<dbReference type="GO" id="GO:0046872">
    <property type="term" value="F:metal ion binding"/>
    <property type="evidence" value="ECO:0007669"/>
    <property type="project" value="UniProtKB-KW"/>
</dbReference>
<feature type="coiled-coil region" evidence="15">
    <location>
        <begin position="11"/>
        <end position="45"/>
    </location>
</feature>
<feature type="binding site" evidence="14">
    <location>
        <position position="278"/>
    </location>
    <ligand>
        <name>Zn(2+)</name>
        <dbReference type="ChEBI" id="CHEBI:29105"/>
    </ligand>
</feature>
<dbReference type="OrthoDB" id="10261062at2759"/>
<dbReference type="PANTHER" id="PTHR10953:SF102">
    <property type="entry name" value="ADENYLYLTRANSFERASE AND SULFURTRANSFERASE MOCS3"/>
    <property type="match status" value="1"/>
</dbReference>
<comment type="subcellular location">
    <subcellularLocation>
        <location evidence="1">Cytoplasm</location>
        <location evidence="1">Cytosol</location>
    </subcellularLocation>
</comment>
<dbReference type="GO" id="GO:0061604">
    <property type="term" value="F:molybdopterin-synthase sulfurtransferase activity"/>
    <property type="evidence" value="ECO:0007669"/>
    <property type="project" value="UniProtKB-EC"/>
</dbReference>
<dbReference type="GO" id="GO:0042292">
    <property type="term" value="F:URM1 activating enzyme activity"/>
    <property type="evidence" value="ECO:0007669"/>
    <property type="project" value="TreeGrafter"/>
</dbReference>
<comment type="pathway">
    <text evidence="14">tRNA modification; 5-methoxycarbonylmethyl-2-thiouridine-tRNA biosynthesis.</text>
</comment>
<evidence type="ECO:0000256" key="4">
    <source>
        <dbReference type="ARBA" id="ARBA00022694"/>
    </source>
</evidence>
<evidence type="ECO:0000256" key="16">
    <source>
        <dbReference type="SAM" id="MobiDB-lite"/>
    </source>
</evidence>
<dbReference type="Proteomes" id="UP000800092">
    <property type="component" value="Unassembled WGS sequence"/>
</dbReference>
<accession>A0A6A6HHI4</accession>
<comment type="cofactor">
    <cofactor evidence="14">
        <name>Zn(2+)</name>
        <dbReference type="ChEBI" id="CHEBI:29105"/>
    </cofactor>
    <text evidence="14">Binds 1 zinc ion per subunit.</text>
</comment>
<keyword evidence="4 14" id="KW-0819">tRNA processing</keyword>
<keyword evidence="11 14" id="KW-0501">Molybdenum cofactor biosynthesis</keyword>
<dbReference type="InterPro" id="IPR036873">
    <property type="entry name" value="Rhodanese-like_dom_sf"/>
</dbReference>
<dbReference type="EC" id="2.7.7.80" evidence="14"/>
<dbReference type="GO" id="GO:0006777">
    <property type="term" value="P:Mo-molybdopterin cofactor biosynthetic process"/>
    <property type="evidence" value="ECO:0007669"/>
    <property type="project" value="UniProtKB-UniRule"/>
</dbReference>
<evidence type="ECO:0000256" key="13">
    <source>
        <dbReference type="ARBA" id="ARBA00043893"/>
    </source>
</evidence>
<feature type="binding site" evidence="14">
    <location>
        <position position="182"/>
    </location>
    <ligand>
        <name>ATP</name>
        <dbReference type="ChEBI" id="CHEBI:30616"/>
    </ligand>
</feature>
<evidence type="ECO:0000256" key="11">
    <source>
        <dbReference type="ARBA" id="ARBA00023150"/>
    </source>
</evidence>
<dbReference type="CDD" id="cd00757">
    <property type="entry name" value="ThiF_MoeB_HesA_family"/>
    <property type="match status" value="1"/>
</dbReference>
<dbReference type="GO" id="GO:0061605">
    <property type="term" value="F:molybdopterin-synthase adenylyltransferase activity"/>
    <property type="evidence" value="ECO:0007669"/>
    <property type="project" value="UniProtKB-EC"/>
</dbReference>
<dbReference type="FunFam" id="3.40.50.720:FF:000033">
    <property type="entry name" value="Adenylyltransferase and sulfurtransferase MOCS3"/>
    <property type="match status" value="1"/>
</dbReference>
<evidence type="ECO:0000256" key="15">
    <source>
        <dbReference type="SAM" id="Coils"/>
    </source>
</evidence>
<keyword evidence="2 14" id="KW-0963">Cytoplasm</keyword>
<feature type="active site" description="Cysteine persulfide intermediate; for sulfurtransferase activity" evidence="14">
    <location>
        <position position="523"/>
    </location>
</feature>
<feature type="binding site" evidence="14">
    <location>
        <position position="399"/>
    </location>
    <ligand>
        <name>Zn(2+)</name>
        <dbReference type="ChEBI" id="CHEBI:29105"/>
    </ligand>
</feature>
<organism evidence="18 19">
    <name type="scientific">Viridothelium virens</name>
    <name type="common">Speckled blister lichen</name>
    <name type="synonym">Trypethelium virens</name>
    <dbReference type="NCBI Taxonomy" id="1048519"/>
    <lineage>
        <taxon>Eukaryota</taxon>
        <taxon>Fungi</taxon>
        <taxon>Dikarya</taxon>
        <taxon>Ascomycota</taxon>
        <taxon>Pezizomycotina</taxon>
        <taxon>Dothideomycetes</taxon>
        <taxon>Dothideomycetes incertae sedis</taxon>
        <taxon>Trypetheliales</taxon>
        <taxon>Trypetheliaceae</taxon>
        <taxon>Viridothelium</taxon>
    </lineage>
</organism>
<keyword evidence="7 14" id="KW-0547">Nucleotide-binding</keyword>
<dbReference type="Pfam" id="PF00899">
    <property type="entry name" value="ThiF"/>
    <property type="match status" value="1"/>
</dbReference>
<keyword evidence="8" id="KW-0833">Ubl conjugation pathway</keyword>
<comment type="pathway">
    <text evidence="14">Cofactor biosynthesis; molybdopterin biosynthesis.</text>
</comment>
<evidence type="ECO:0000256" key="1">
    <source>
        <dbReference type="ARBA" id="ARBA00004514"/>
    </source>
</evidence>
<feature type="region of interest" description="Disordered" evidence="16">
    <location>
        <begin position="324"/>
        <end position="368"/>
    </location>
</feature>
<dbReference type="HAMAP" id="MF_03049">
    <property type="entry name" value="MOCS3_Uba4"/>
    <property type="match status" value="1"/>
</dbReference>
<dbReference type="PANTHER" id="PTHR10953">
    <property type="entry name" value="UBIQUITIN-ACTIVATING ENZYME E1"/>
    <property type="match status" value="1"/>
</dbReference>
<evidence type="ECO:0000256" key="10">
    <source>
        <dbReference type="ARBA" id="ARBA00022840"/>
    </source>
</evidence>
<keyword evidence="5" id="KW-0548">Nucleotidyltransferase</keyword>
<dbReference type="AlphaFoldDB" id="A0A6A6HHI4"/>
<comment type="catalytic activity">
    <reaction evidence="14">
        <text>[molybdopterin-synthase sulfur-carrier protein]-C-terminal Gly-Gly + ATP + H(+) = [molybdopterin-synthase sulfur-carrier protein]-C-terminal Gly-Gly-AMP + diphosphate</text>
        <dbReference type="Rhea" id="RHEA:43616"/>
        <dbReference type="Rhea" id="RHEA-COMP:12159"/>
        <dbReference type="Rhea" id="RHEA-COMP:12202"/>
        <dbReference type="ChEBI" id="CHEBI:15378"/>
        <dbReference type="ChEBI" id="CHEBI:30616"/>
        <dbReference type="ChEBI" id="CHEBI:33019"/>
        <dbReference type="ChEBI" id="CHEBI:90618"/>
        <dbReference type="ChEBI" id="CHEBI:90778"/>
        <dbReference type="EC" id="2.7.7.80"/>
    </reaction>
</comment>
<evidence type="ECO:0000256" key="8">
    <source>
        <dbReference type="ARBA" id="ARBA00022786"/>
    </source>
</evidence>
<feature type="binding site" evidence="14">
    <location>
        <position position="137"/>
    </location>
    <ligand>
        <name>ATP</name>
        <dbReference type="ChEBI" id="CHEBI:30616"/>
    </ligand>
</feature>
<sequence length="568" mass="61187">MFSTSDLDRTITTLRNQIVAHESQLRKLKEQLVQAELRASNIDEAKQAHDLQQAYRGGLMPEWQQETWDALCNTSLEANENHLLSKKPEAGAEQPGRWELELEEYRRYGRQLILPEMGLQGQLRLKDAKICIVGAGGLGCPAAAYLAGAGVGTIGLVDGDTVEISNLHRQVLHSTAKVGMPKVDSVSEYITALNPNVKVITHLSHLSPTTALDTLHPYTLILDCTDSPQSRYLISDACVLLHKPLVSASALRTDGQLMILNHPALPAGNPLGGPCYRCIFPKPPPPTSVVSCGEGGVLGSVVGVMGVLQALEAIKLVVAGLQADGSSGRETRQPEASGAGVQTKAREGEGEGGPGVETPQPDAQTQCPPQPELLIFSAMASPPFRSIRLRSRRAACAACSAVASVTPESLKSGSLDYAQFCGVLDPVNLLPPEDRISAAEYARLVQRGRQRDGDAEVRPGHVLVDVRERTQFELCRLPGSINWPMSELALPLGRPLNGTATNANGCRELKSLEEEGGVVVVVCRLGNDSQLAVKRLREMRLGEGKRVVDIKGGLKAWREEVDDGFPEY</sequence>
<evidence type="ECO:0000256" key="3">
    <source>
        <dbReference type="ARBA" id="ARBA00022679"/>
    </source>
</evidence>
<dbReference type="GO" id="GO:0004792">
    <property type="term" value="F:thiosulfate-cyanide sulfurtransferase activity"/>
    <property type="evidence" value="ECO:0007669"/>
    <property type="project" value="TreeGrafter"/>
</dbReference>
<dbReference type="EMBL" id="ML991780">
    <property type="protein sequence ID" value="KAF2237352.1"/>
    <property type="molecule type" value="Genomic_DNA"/>
</dbReference>
<keyword evidence="3 14" id="KW-0808">Transferase</keyword>
<comment type="function">
    <text evidence="14">Plays a central role in 2-thiolation of mcm(5)S(2)U at tRNA wobble positions of cytosolic tRNA(Lys), tRNA(Glu) and tRNA(Gln). Also essential during biosynthesis of the molybdenum cofactor. Acts by mediating the C-terminal thiocarboxylation of sulfur carriers urm1 and MOCS2A. Its N-terminus first activates urm1 and MOCS2A as acyl-adenylates (-COAMP), then the persulfide sulfur on the catalytic cysteine is transferred to urm1 and MOCS2A to form thiocarboxylation (-COSH) of their C-terminus. The reaction probably involves hydrogen sulfide that is generated from the persulfide intermediate and that acts as nucleophile towards urm1 and MOCS2A. Subsequently, a transient disulfide bond is formed. Does not use thiosulfate as sulfur donor; nfs1 probably acting as a sulfur donor for thiocarboxylation reactions.</text>
</comment>
<evidence type="ECO:0000313" key="18">
    <source>
        <dbReference type="EMBL" id="KAF2237352.1"/>
    </source>
</evidence>
<dbReference type="Gene3D" id="3.40.250.10">
    <property type="entry name" value="Rhodanese-like domain"/>
    <property type="match status" value="1"/>
</dbReference>
<feature type="domain" description="Rhodanese" evidence="17">
    <location>
        <begin position="457"/>
        <end position="566"/>
    </location>
</feature>
<reference evidence="18" key="1">
    <citation type="journal article" date="2020" name="Stud. Mycol.">
        <title>101 Dothideomycetes genomes: a test case for predicting lifestyles and emergence of pathogens.</title>
        <authorList>
            <person name="Haridas S."/>
            <person name="Albert R."/>
            <person name="Binder M."/>
            <person name="Bloem J."/>
            <person name="Labutti K."/>
            <person name="Salamov A."/>
            <person name="Andreopoulos B."/>
            <person name="Baker S."/>
            <person name="Barry K."/>
            <person name="Bills G."/>
            <person name="Bluhm B."/>
            <person name="Cannon C."/>
            <person name="Castanera R."/>
            <person name="Culley D."/>
            <person name="Daum C."/>
            <person name="Ezra D."/>
            <person name="Gonzalez J."/>
            <person name="Henrissat B."/>
            <person name="Kuo A."/>
            <person name="Liang C."/>
            <person name="Lipzen A."/>
            <person name="Lutzoni F."/>
            <person name="Magnuson J."/>
            <person name="Mondo S."/>
            <person name="Nolan M."/>
            <person name="Ohm R."/>
            <person name="Pangilinan J."/>
            <person name="Park H.-J."/>
            <person name="Ramirez L."/>
            <person name="Alfaro M."/>
            <person name="Sun H."/>
            <person name="Tritt A."/>
            <person name="Yoshinaga Y."/>
            <person name="Zwiers L.-H."/>
            <person name="Turgeon B."/>
            <person name="Goodwin S."/>
            <person name="Spatafora J."/>
            <person name="Crous P."/>
            <person name="Grigoriev I."/>
        </authorList>
    </citation>
    <scope>NUCLEOTIDE SEQUENCE</scope>
    <source>
        <strain evidence="18">Tuck. ex Michener</strain>
    </source>
</reference>